<name>D8ULZ0_VOLCA</name>
<evidence type="ECO:0000313" key="9">
    <source>
        <dbReference type="EMBL" id="EFJ39259.1"/>
    </source>
</evidence>
<proteinExistence type="predicted"/>
<dbReference type="Gene3D" id="2.60.40.150">
    <property type="entry name" value="C2 domain"/>
    <property type="match status" value="1"/>
</dbReference>
<evidence type="ECO:0000256" key="3">
    <source>
        <dbReference type="ARBA" id="ARBA00022692"/>
    </source>
</evidence>
<dbReference type="RefSeq" id="XP_002959676.1">
    <property type="nucleotide sequence ID" value="XM_002959630.1"/>
</dbReference>
<keyword evidence="7" id="KW-0143">Chaperone</keyword>
<evidence type="ECO:0000256" key="5">
    <source>
        <dbReference type="ARBA" id="ARBA00022989"/>
    </source>
</evidence>
<feature type="non-terminal residue" evidence="9">
    <location>
        <position position="1"/>
    </location>
</feature>
<keyword evidence="5" id="KW-1133">Transmembrane helix</keyword>
<dbReference type="InterPro" id="IPR014756">
    <property type="entry name" value="Ig_E-set"/>
</dbReference>
<organism evidence="10">
    <name type="scientific">Volvox carteri f. nagariensis</name>
    <dbReference type="NCBI Taxonomy" id="3068"/>
    <lineage>
        <taxon>Eukaryota</taxon>
        <taxon>Viridiplantae</taxon>
        <taxon>Chlorophyta</taxon>
        <taxon>core chlorophytes</taxon>
        <taxon>Chlorophyceae</taxon>
        <taxon>CS clade</taxon>
        <taxon>Chlamydomonadales</taxon>
        <taxon>Volvocaceae</taxon>
        <taxon>Volvox</taxon>
    </lineage>
</organism>
<reference evidence="9 10" key="1">
    <citation type="journal article" date="2010" name="Science">
        <title>Genomic analysis of organismal complexity in the multicellular green alga Volvox carteri.</title>
        <authorList>
            <person name="Prochnik S.E."/>
            <person name="Umen J."/>
            <person name="Nedelcu A.M."/>
            <person name="Hallmann A."/>
            <person name="Miller S.M."/>
            <person name="Nishii I."/>
            <person name="Ferris P."/>
            <person name="Kuo A."/>
            <person name="Mitros T."/>
            <person name="Fritz-Laylin L.K."/>
            <person name="Hellsten U."/>
            <person name="Chapman J."/>
            <person name="Simakov O."/>
            <person name="Rensing S.A."/>
            <person name="Terry A."/>
            <person name="Pangilinan J."/>
            <person name="Kapitonov V."/>
            <person name="Jurka J."/>
            <person name="Salamov A."/>
            <person name="Shapiro H."/>
            <person name="Schmutz J."/>
            <person name="Grimwood J."/>
            <person name="Lindquist E."/>
            <person name="Lucas S."/>
            <person name="Grigoriev I.V."/>
            <person name="Schmitt R."/>
            <person name="Kirk D."/>
            <person name="Rokhsar D.S."/>
        </authorList>
    </citation>
    <scope>NUCLEOTIDE SEQUENCE [LARGE SCALE GENOMIC DNA]</scope>
    <source>
        <strain evidence="10">f. Nagariensis / Eve</strain>
    </source>
</reference>
<gene>
    <name evidence="9" type="ORF">VOLCADRAFT_39297</name>
</gene>
<evidence type="ECO:0000259" key="8">
    <source>
        <dbReference type="Pfam" id="PF02889"/>
    </source>
</evidence>
<dbReference type="GeneID" id="9614632"/>
<dbReference type="KEGG" id="vcn:VOLCADRAFT_39297"/>
<dbReference type="GO" id="GO:0003723">
    <property type="term" value="F:RNA binding"/>
    <property type="evidence" value="ECO:0007669"/>
    <property type="project" value="TreeGrafter"/>
</dbReference>
<keyword evidence="3" id="KW-0812">Transmembrane</keyword>
<dbReference type="Pfam" id="PF02889">
    <property type="entry name" value="Sec63"/>
    <property type="match status" value="1"/>
</dbReference>
<evidence type="ECO:0000256" key="2">
    <source>
        <dbReference type="ARBA" id="ARBA00004240"/>
    </source>
</evidence>
<evidence type="ECO:0000313" key="10">
    <source>
        <dbReference type="Proteomes" id="UP000001058"/>
    </source>
</evidence>
<dbReference type="AlphaFoldDB" id="D8ULZ0"/>
<sequence length="69" mass="7767">KEEGWYVVVGDSTTRELLALKRMGLEVRGSVRLRLPTHNGAGVTLRRVAVYVMSDSYLGLDQQYDIVLD</sequence>
<dbReference type="InterPro" id="IPR004179">
    <property type="entry name" value="Sec63-dom"/>
</dbReference>
<dbReference type="GO" id="GO:0016020">
    <property type="term" value="C:membrane"/>
    <property type="evidence" value="ECO:0007669"/>
    <property type="project" value="UniProtKB-SubCell"/>
</dbReference>
<feature type="non-terminal residue" evidence="9">
    <location>
        <position position="69"/>
    </location>
</feature>
<dbReference type="PANTHER" id="PTHR24075">
    <property type="entry name" value="SEC63 DOMAIN-CONTAINING"/>
    <property type="match status" value="1"/>
</dbReference>
<dbReference type="OrthoDB" id="5575at2759"/>
<evidence type="ECO:0000256" key="4">
    <source>
        <dbReference type="ARBA" id="ARBA00022824"/>
    </source>
</evidence>
<comment type="subcellular location">
    <subcellularLocation>
        <location evidence="2">Endoplasmic reticulum</location>
    </subcellularLocation>
    <subcellularLocation>
        <location evidence="1">Membrane</location>
        <topology evidence="1">Multi-pass membrane protein</topology>
    </subcellularLocation>
</comment>
<evidence type="ECO:0000256" key="7">
    <source>
        <dbReference type="ARBA" id="ARBA00023186"/>
    </source>
</evidence>
<accession>D8ULZ0</accession>
<feature type="domain" description="SEC63" evidence="8">
    <location>
        <begin position="2"/>
        <end position="66"/>
    </location>
</feature>
<evidence type="ECO:0000256" key="1">
    <source>
        <dbReference type="ARBA" id="ARBA00004141"/>
    </source>
</evidence>
<dbReference type="GO" id="GO:0005783">
    <property type="term" value="C:endoplasmic reticulum"/>
    <property type="evidence" value="ECO:0007669"/>
    <property type="project" value="UniProtKB-SubCell"/>
</dbReference>
<dbReference type="STRING" id="3068.D8ULZ0"/>
<keyword evidence="4" id="KW-0256">Endoplasmic reticulum</keyword>
<dbReference type="eggNOG" id="KOG0951">
    <property type="taxonomic scope" value="Eukaryota"/>
</dbReference>
<dbReference type="Proteomes" id="UP000001058">
    <property type="component" value="Unassembled WGS sequence"/>
</dbReference>
<dbReference type="InterPro" id="IPR035892">
    <property type="entry name" value="C2_domain_sf"/>
</dbReference>
<keyword evidence="6" id="KW-0472">Membrane</keyword>
<dbReference type="EMBL" id="GL378752">
    <property type="protein sequence ID" value="EFJ39259.1"/>
    <property type="molecule type" value="Genomic_DNA"/>
</dbReference>
<keyword evidence="10" id="KW-1185">Reference proteome</keyword>
<dbReference type="SUPFAM" id="SSF81296">
    <property type="entry name" value="E set domains"/>
    <property type="match status" value="1"/>
</dbReference>
<dbReference type="InParanoid" id="D8ULZ0"/>
<evidence type="ECO:0000256" key="6">
    <source>
        <dbReference type="ARBA" id="ARBA00023136"/>
    </source>
</evidence>
<protein>
    <recommendedName>
        <fullName evidence="8">SEC63 domain-containing protein</fullName>
    </recommendedName>
</protein>